<dbReference type="Pfam" id="PF08774">
    <property type="entry name" value="VRR_NUC"/>
    <property type="match status" value="1"/>
</dbReference>
<dbReference type="EC" id="3.1.4.1" evidence="5"/>
<dbReference type="RefSeq" id="WP_377976574.1">
    <property type="nucleotide sequence ID" value="NZ_JBBKYA010000003.1"/>
</dbReference>
<comment type="cofactor">
    <cofactor evidence="3">
        <name>Mg(2+)</name>
        <dbReference type="ChEBI" id="CHEBI:18420"/>
    </cofactor>
</comment>
<accession>A0ABW6CZF5</accession>
<dbReference type="Pfam" id="PF21315">
    <property type="entry name" value="FAN1_HTH"/>
    <property type="match status" value="1"/>
</dbReference>
<feature type="domain" description="VRR-NUC" evidence="11">
    <location>
        <begin position="432"/>
        <end position="544"/>
    </location>
</feature>
<sequence>MESAEPSNFSPTYYWDYFQYVLRYVDKHYKNLLNPSESEFISSFQSLSFSGQCLYLRLSGRSVTWFNRSQLKYAEIDSLDLVIEELISKGFVGEYDATVFTPAVLQVLTKHACVNLIKDISTSKESFKALSKQALVDLLVGQPLSQSFQTSDWIKPLQLEMYHFCSFLFFGSKNRDLKEFVVRDLGHRQYVEVAEDDFQPYFTTRKEIDDKWQLSLWREWFYEQQDQLDPGHLKASLFESIIPMAHDLSELAIPAYERLLFQVGRFLERQNYLPDALEVFELAGSAQALERRVRILAKLKRIDEAIQWAEFGQLHVENPTELHFFQDFLARQASKKQVKQVTGRLKKAAKIEIDGSYQGSVEQGLIDYYAEQGYYSVFSENGVWKNILGLLTWELIFTDRSVGFHHPFQYAPTIDFTQVNPERFSELMDLLHDRSQVLAHMRSVAEQHQGVINPLVDWVYFNWELIERVLECVEVNALQQVLTLMWSRLSTHAKGFPDLFIKRGDEYAFVEVKSPNDHLSAIQHFWHDSFAELGIPVSLIRVVWK</sequence>
<keyword evidence="7" id="KW-0479">Metal-binding</keyword>
<gene>
    <name evidence="12" type="ORF">SKC38_07790</name>
</gene>
<dbReference type="Proteomes" id="UP001598114">
    <property type="component" value="Unassembled WGS sequence"/>
</dbReference>
<evidence type="ECO:0000256" key="7">
    <source>
        <dbReference type="ARBA" id="ARBA00022723"/>
    </source>
</evidence>
<evidence type="ECO:0000313" key="13">
    <source>
        <dbReference type="Proteomes" id="UP001598114"/>
    </source>
</evidence>
<keyword evidence="13" id="KW-1185">Reference proteome</keyword>
<evidence type="ECO:0000313" key="12">
    <source>
        <dbReference type="EMBL" id="MFD3276124.1"/>
    </source>
</evidence>
<dbReference type="SMART" id="SM00990">
    <property type="entry name" value="VRR_NUC"/>
    <property type="match status" value="1"/>
</dbReference>
<dbReference type="EMBL" id="JBBKYA010000003">
    <property type="protein sequence ID" value="MFD3276124.1"/>
    <property type="molecule type" value="Genomic_DNA"/>
</dbReference>
<dbReference type="InterPro" id="IPR033315">
    <property type="entry name" value="Fan1-like"/>
</dbReference>
<comment type="cofactor">
    <cofactor evidence="2">
        <name>Mn(2+)</name>
        <dbReference type="ChEBI" id="CHEBI:29035"/>
    </cofactor>
</comment>
<comment type="caution">
    <text evidence="12">The sequence shown here is derived from an EMBL/GenBank/DDBJ whole genome shotgun (WGS) entry which is preliminary data.</text>
</comment>
<evidence type="ECO:0000256" key="4">
    <source>
        <dbReference type="ARBA" id="ARBA00005533"/>
    </source>
</evidence>
<dbReference type="InterPro" id="IPR014883">
    <property type="entry name" value="VRR_NUC"/>
</dbReference>
<dbReference type="InterPro" id="IPR011856">
    <property type="entry name" value="tRNA_endonuc-like_dom_sf"/>
</dbReference>
<dbReference type="InterPro" id="IPR049125">
    <property type="entry name" value="FAN1-like_WH"/>
</dbReference>
<evidence type="ECO:0000256" key="2">
    <source>
        <dbReference type="ARBA" id="ARBA00001936"/>
    </source>
</evidence>
<evidence type="ECO:0000256" key="8">
    <source>
        <dbReference type="ARBA" id="ARBA00022801"/>
    </source>
</evidence>
<dbReference type="PANTHER" id="PTHR15749:SF4">
    <property type="entry name" value="FANCONI-ASSOCIATED NUCLEASE 1"/>
    <property type="match status" value="1"/>
</dbReference>
<dbReference type="Gene3D" id="3.40.1350.10">
    <property type="match status" value="1"/>
</dbReference>
<dbReference type="PANTHER" id="PTHR15749">
    <property type="entry name" value="FANCONI-ASSOCIATED NUCLEASE 1"/>
    <property type="match status" value="1"/>
</dbReference>
<comment type="catalytic activity">
    <reaction evidence="1">
        <text>Hydrolytically removes 5'-nucleotides successively from the 3'-hydroxy termini of 3'-hydroxy-terminated oligonucleotides.</text>
        <dbReference type="EC" id="3.1.4.1"/>
    </reaction>
</comment>
<evidence type="ECO:0000256" key="5">
    <source>
        <dbReference type="ARBA" id="ARBA00012029"/>
    </source>
</evidence>
<evidence type="ECO:0000256" key="6">
    <source>
        <dbReference type="ARBA" id="ARBA00022722"/>
    </source>
</evidence>
<evidence type="ECO:0000256" key="3">
    <source>
        <dbReference type="ARBA" id="ARBA00001946"/>
    </source>
</evidence>
<keyword evidence="10" id="KW-0464">Manganese</keyword>
<evidence type="ECO:0000256" key="9">
    <source>
        <dbReference type="ARBA" id="ARBA00022842"/>
    </source>
</evidence>
<keyword evidence="6" id="KW-0540">Nuclease</keyword>
<protein>
    <recommendedName>
        <fullName evidence="5">phosphodiesterase I</fullName>
        <ecNumber evidence="5">3.1.4.1</ecNumber>
    </recommendedName>
</protein>
<comment type="similarity">
    <text evidence="4">Belongs to the FAN1 family.</text>
</comment>
<proteinExistence type="inferred from homology"/>
<organism evidence="12 13">
    <name type="scientific">Aquirufa echingensis</name>
    <dbReference type="NCBI Taxonomy" id="3096516"/>
    <lineage>
        <taxon>Bacteria</taxon>
        <taxon>Pseudomonadati</taxon>
        <taxon>Bacteroidota</taxon>
        <taxon>Cytophagia</taxon>
        <taxon>Cytophagales</taxon>
        <taxon>Flectobacillaceae</taxon>
        <taxon>Aquirufa</taxon>
    </lineage>
</organism>
<evidence type="ECO:0000256" key="10">
    <source>
        <dbReference type="ARBA" id="ARBA00023211"/>
    </source>
</evidence>
<name>A0ABW6CZF5_9BACT</name>
<reference evidence="12 13" key="1">
    <citation type="submission" date="2024-03" db="EMBL/GenBank/DDBJ databases">
        <title>Aquirufa genome sequencing.</title>
        <authorList>
            <person name="Pitt A."/>
            <person name="Hahn M.W."/>
        </authorList>
    </citation>
    <scope>NUCLEOTIDE SEQUENCE [LARGE SCALE GENOMIC DNA]</scope>
    <source>
        <strain evidence="12 13">PLAD-142S6K</strain>
    </source>
</reference>
<keyword evidence="8" id="KW-0378">Hydrolase</keyword>
<evidence type="ECO:0000259" key="11">
    <source>
        <dbReference type="SMART" id="SM00990"/>
    </source>
</evidence>
<keyword evidence="9" id="KW-0460">Magnesium</keyword>
<evidence type="ECO:0000256" key="1">
    <source>
        <dbReference type="ARBA" id="ARBA00000983"/>
    </source>
</evidence>